<dbReference type="Pfam" id="PF20684">
    <property type="entry name" value="Fung_rhodopsin"/>
    <property type="match status" value="1"/>
</dbReference>
<evidence type="ECO:0000256" key="1">
    <source>
        <dbReference type="ARBA" id="ARBA00004141"/>
    </source>
</evidence>
<organism evidence="9 10">
    <name type="scientific">Ramularia collo-cygni</name>
    <dbReference type="NCBI Taxonomy" id="112498"/>
    <lineage>
        <taxon>Eukaryota</taxon>
        <taxon>Fungi</taxon>
        <taxon>Dikarya</taxon>
        <taxon>Ascomycota</taxon>
        <taxon>Pezizomycotina</taxon>
        <taxon>Dothideomycetes</taxon>
        <taxon>Dothideomycetidae</taxon>
        <taxon>Mycosphaerellales</taxon>
        <taxon>Mycosphaerellaceae</taxon>
        <taxon>Ramularia</taxon>
    </lineage>
</organism>
<feature type="transmembrane region" description="Helical" evidence="7">
    <location>
        <begin position="27"/>
        <end position="47"/>
    </location>
</feature>
<feature type="domain" description="Rhodopsin" evidence="8">
    <location>
        <begin position="47"/>
        <end position="282"/>
    </location>
</feature>
<evidence type="ECO:0000256" key="5">
    <source>
        <dbReference type="ARBA" id="ARBA00038359"/>
    </source>
</evidence>
<proteinExistence type="inferred from homology"/>
<comment type="similarity">
    <text evidence="5">Belongs to the SAT4 family.</text>
</comment>
<evidence type="ECO:0000256" key="2">
    <source>
        <dbReference type="ARBA" id="ARBA00022692"/>
    </source>
</evidence>
<reference evidence="9 10" key="1">
    <citation type="submission" date="2016-03" db="EMBL/GenBank/DDBJ databases">
        <authorList>
            <person name="Ploux O."/>
        </authorList>
    </citation>
    <scope>NUCLEOTIDE SEQUENCE [LARGE SCALE GENOMIC DNA]</scope>
    <source>
        <strain evidence="9 10">URUG2</strain>
    </source>
</reference>
<keyword evidence="3 7" id="KW-1133">Transmembrane helix</keyword>
<feature type="region of interest" description="Disordered" evidence="6">
    <location>
        <begin position="336"/>
        <end position="362"/>
    </location>
</feature>
<dbReference type="RefSeq" id="XP_023629441.1">
    <property type="nucleotide sequence ID" value="XM_023773673.1"/>
</dbReference>
<evidence type="ECO:0000256" key="6">
    <source>
        <dbReference type="SAM" id="MobiDB-lite"/>
    </source>
</evidence>
<keyword evidence="10" id="KW-1185">Reference proteome</keyword>
<keyword evidence="4 7" id="KW-0472">Membrane</keyword>
<gene>
    <name evidence="9" type="ORF">RCC_08422</name>
</gene>
<protein>
    <recommendedName>
        <fullName evidence="8">Rhodopsin domain-containing protein</fullName>
    </recommendedName>
</protein>
<dbReference type="Proteomes" id="UP000225277">
    <property type="component" value="Unassembled WGS sequence"/>
</dbReference>
<dbReference type="AlphaFoldDB" id="A0A2D3UXH0"/>
<evidence type="ECO:0000256" key="3">
    <source>
        <dbReference type="ARBA" id="ARBA00022989"/>
    </source>
</evidence>
<evidence type="ECO:0000313" key="10">
    <source>
        <dbReference type="Proteomes" id="UP000225277"/>
    </source>
</evidence>
<dbReference type="InterPro" id="IPR049326">
    <property type="entry name" value="Rhodopsin_dom_fungi"/>
</dbReference>
<dbReference type="InterPro" id="IPR052337">
    <property type="entry name" value="SAT4-like"/>
</dbReference>
<keyword evidence="2 7" id="KW-0812">Transmembrane</keyword>
<dbReference type="PANTHER" id="PTHR33048">
    <property type="entry name" value="PTH11-LIKE INTEGRAL MEMBRANE PROTEIN (AFU_ORTHOLOGUE AFUA_5G11245)"/>
    <property type="match status" value="1"/>
</dbReference>
<dbReference type="EMBL" id="FJUY01000014">
    <property type="protein sequence ID" value="CZT22717.1"/>
    <property type="molecule type" value="Genomic_DNA"/>
</dbReference>
<evidence type="ECO:0000313" key="9">
    <source>
        <dbReference type="EMBL" id="CZT22717.1"/>
    </source>
</evidence>
<dbReference type="GO" id="GO:0016020">
    <property type="term" value="C:membrane"/>
    <property type="evidence" value="ECO:0007669"/>
    <property type="project" value="UniProtKB-SubCell"/>
</dbReference>
<sequence>MILPRHHLEHCPSTQIYHDSSYLAENYAMAAISVVAFAARYCVRLRILPIRNLQGDDWMGIAVLLFFLYLTCCRLVVYHLGSNTDYNVTEIGKLSDCQIERLVFGSKFQISAWYAYVCFLWGLKAMVIFLFNRLPFFEYQRRLLKIFSVVVALTAVAVILTISFGCRPFHQNWGTIPYPPLSCTSRTQNFYTTAIANILTDAGLLLIAIPMLWNLRVPLKRKIALTLLLCSGIFIISAAIIAVLMSLLDAHSTLNTNRWATREEIAGILAVNAPMIKPMFHRSFWRKDFNPHRARRPPVKGVRVPHVSEPTLVEEITRPAPARRLGVLSSVKSGLLGKSSRGTAERSSRGHGAQSESGKEIKEMEEAWDVGERNGGMVAYAPYASTDGPELMLPESMRGDSFLWPEVQAVHVVQNEKEGEDKSRGV</sequence>
<dbReference type="STRING" id="112498.A0A2D3UXH0"/>
<feature type="transmembrane region" description="Helical" evidence="7">
    <location>
        <begin position="143"/>
        <end position="170"/>
    </location>
</feature>
<evidence type="ECO:0000259" key="8">
    <source>
        <dbReference type="Pfam" id="PF20684"/>
    </source>
</evidence>
<dbReference type="OrthoDB" id="4329349at2759"/>
<evidence type="ECO:0000256" key="7">
    <source>
        <dbReference type="SAM" id="Phobius"/>
    </source>
</evidence>
<comment type="subcellular location">
    <subcellularLocation>
        <location evidence="1">Membrane</location>
        <topology evidence="1">Multi-pass membrane protein</topology>
    </subcellularLocation>
</comment>
<dbReference type="PANTHER" id="PTHR33048:SF152">
    <property type="entry name" value="INTEGRAL MEMBRANE PROTEIN"/>
    <property type="match status" value="1"/>
</dbReference>
<name>A0A2D3UXH0_9PEZI</name>
<accession>A0A2D3UXH0</accession>
<feature type="transmembrane region" description="Helical" evidence="7">
    <location>
        <begin position="113"/>
        <end position="131"/>
    </location>
</feature>
<evidence type="ECO:0000256" key="4">
    <source>
        <dbReference type="ARBA" id="ARBA00023136"/>
    </source>
</evidence>
<feature type="transmembrane region" description="Helical" evidence="7">
    <location>
        <begin position="59"/>
        <end position="80"/>
    </location>
</feature>
<feature type="transmembrane region" description="Helical" evidence="7">
    <location>
        <begin position="225"/>
        <end position="248"/>
    </location>
</feature>
<feature type="transmembrane region" description="Helical" evidence="7">
    <location>
        <begin position="190"/>
        <end position="213"/>
    </location>
</feature>
<dbReference type="GeneID" id="35603518"/>